<feature type="compositionally biased region" description="Acidic residues" evidence="1">
    <location>
        <begin position="155"/>
        <end position="166"/>
    </location>
</feature>
<proteinExistence type="predicted"/>
<feature type="region of interest" description="Disordered" evidence="1">
    <location>
        <begin position="765"/>
        <end position="842"/>
    </location>
</feature>
<sequence>MNTWRNKGYVSDSDDDEDFESQESRKGYVEEQNPTLGGDVGDKLQLAESDGDNNDVEDDKVAHEQSQLAHSVELGSNNGDNDDDEDRAQDQSQHLQLTEFDSNDGDNTDDEHKGLGQSQHSHSVDLDSIHKLDTVIPTEDDAMPVTSSLANEPLAGDDEPASSDDELQVIGAVSKIPAALHTINFADIEKNVLFSDSDPDSPLSSAPPTIASTESSQQAHQTQEDQDPQPQQPDVHQTESLVVEDAISQTLASTISASETQMEFEPPRRALRERKEIQKHPYQLEDAKYQSLFRKAGLKPVRVITADSVPTRLQQESQEAIIGVPEPPSSPAGEFIFPPSSPPDPYKSPSSIRRQRTPKETPHLTHDHVQSPSQKRRKLFHDSQVRKHKQPTSSFRVVIGKTDTSVGTKPTQPIQIPPSPPRSGSVSSATHLGKDGFRFPRGFTPPITTSPKTTQSISIDAGDPMIDDEFQSDTSLNADDHMSLHSDEIHEPEENLPEKPDFAVRQYQRKIKGVLPASWLTLDLKKKGDKTGNSSSERHQRGSLTTRAEPHKGVARTISRPRSTALESPTPRTTFGFLEDSSESDVADMDAPIAVDTSRGSRKPSVDLREFYDLTNDTDGDIPEDNRLEEMFFPVRRSSSDHRKSHQRIPQKYKRKQVSYKNNQPQTSRPLRQMHLDDNMPHPPKRKIQRQRAPNLSILDAPDVALRPRKDQPQFLRVATRQARSRKDQGRSSPSRKVFNMATREETKETNKALWDWKKGAMKQAKLSIASTPRSARQPLQSLSTNKPNRMGRTNTSTLSRDSPTEQQPRFLEELELTSENTNPTTVPPTKSQAASTATTQSRLVRRSVINRKHAITSLRRDAARPVESEIVGGETAPSPYAFSASLAALRKDRKRTFTLHRFISALDSSNRKPEQSSQPGIQTISEHSENPQPAQKKAPRKGIPTRAELIDIDPMPQITASSGPSKSVYTTSVEDTGGPSNTLYGFRNYRVFSVDFNILPIRKGTFFHGSTFVGEGGLSRSLNINKRNMDQGAGFASIDFGDHVFRWGPWTEEVSSQLGVIIDTIQNNIKRNDIGEGRSLPEPFPNSDTFRSCVSVIRWITDKLHFIDPIDRVSFIQRIELLSCGLRDYIAAATHTDQSGWKDQLRLSSLNMILANQIRQIASHELVNPATRESTLGLAKNVACQLLSLVYNRDGLQNIRQFYNKHQDNEFYESGILHDHPAVEAHVVVLQTLQSSQDFQGWFNELALSSFADRISSLNIQHLEDIWEVVFTTLPLNEIDEFGLGRPGVRFRNKHDNWPIVQTLVSKVLDAYFLDSDQPTFYINYCRIIFQRCLLLMVSWGWRNCKGILGTLFDFFAKNMMYNLKTEQSLGSPSFLDALDTNPTIEIEPGDSSFHLFLKIIGSGLRYLSQIHDKKTMRNIAWRLLPNHGRVYPKEKPLDREDLDALRNHHDLLCTLYWGVPDSCRPRLETIRNLIDPATSHLETTNLSIRSWRRLVHFKLSTNEEDAGLKQFADWYKYFTSEVVRQHQLAKTEVEAQAKNQMQFSQRDVELTVSHNQRQIEALISSTIAAMHSAIQSSRSFGQACILLEAIPIAKLFELFDPTNSRVNPIVCETLQLVISFLAKDSPLVSPTVPATNDDSQEYGDWSALEEVFDDGFTEPPAPVTTFPYLQEVIQPCVSHLLSNCFGEDRSPEDSLLLKVTECWSCLAHASVTSGLQHWDSYLNPYSGDSWAALRMTPQTKKFGPQFLANCIEKDSKFFLECRLQILSMWVSCLVERTSALKFQHRLTEALLNVDHTPLMRNVPFHCGADGRYHITLHEFTDRRISLISSLLSNMREHLQVQDKSGSANTNAIDEYRELVMAMMASMKANYQELGQSGTAAQGQYVEFVHCIISFLQQHTQSICRLDRYFTDPSTFPLPTGDPGFVAAKLKGYGVRLPAAKAAKELVNFMQGVCESAALDGRQTHLVDQLFESMGEAYESGDTANPTLRSFLFHCLFPAYIECALSNAAAWILVLPVMKAASRAARNLLYNFDINDPDCINSVNSMFGAILRSIRYVMYHFLNHAGYTEEPRALLIIKSCIEIISAMVPVLDYISRNGQSDNHNLFILETLRRYTAFIVEKLFKQSTVMEDQDETLPRERADSSHMNSLFLESRTYTIRQVQTYLRTSWSKHDGRYFVLRGRESKEIRNEIVQAKEVVDIHYAKSSFVEMANMFLHRWESFDQPDVQAHSHAFGEQKVYDSLGEGFNDLLL</sequence>
<keyword evidence="3" id="KW-1185">Reference proteome</keyword>
<dbReference type="PhylomeDB" id="B6QCC6"/>
<dbReference type="GO" id="GO:0000724">
    <property type="term" value="P:double-strand break repair via homologous recombination"/>
    <property type="evidence" value="ECO:0007669"/>
    <property type="project" value="TreeGrafter"/>
</dbReference>
<evidence type="ECO:0008006" key="4">
    <source>
        <dbReference type="Google" id="ProtNLM"/>
    </source>
</evidence>
<dbReference type="InterPro" id="IPR019021">
    <property type="entry name" value="Mms22"/>
</dbReference>
<organism evidence="2 3">
    <name type="scientific">Talaromyces marneffei (strain ATCC 18224 / CBS 334.59 / QM 7333)</name>
    <name type="common">Penicillium marneffei</name>
    <dbReference type="NCBI Taxonomy" id="441960"/>
    <lineage>
        <taxon>Eukaryota</taxon>
        <taxon>Fungi</taxon>
        <taxon>Dikarya</taxon>
        <taxon>Ascomycota</taxon>
        <taxon>Pezizomycotina</taxon>
        <taxon>Eurotiomycetes</taxon>
        <taxon>Eurotiomycetidae</taxon>
        <taxon>Eurotiales</taxon>
        <taxon>Trichocomaceae</taxon>
        <taxon>Talaromyces</taxon>
        <taxon>Talaromyces sect. Talaromyces</taxon>
    </lineage>
</organism>
<feature type="compositionally biased region" description="Acidic residues" evidence="1">
    <location>
        <begin position="12"/>
        <end position="21"/>
    </location>
</feature>
<evidence type="ECO:0000313" key="3">
    <source>
        <dbReference type="Proteomes" id="UP000001294"/>
    </source>
</evidence>
<reference evidence="3" key="1">
    <citation type="journal article" date="2015" name="Genome Announc.">
        <title>Genome sequence of the AIDS-associated pathogen Penicillium marneffei (ATCC18224) and its near taxonomic relative Talaromyces stipitatus (ATCC10500).</title>
        <authorList>
            <person name="Nierman W.C."/>
            <person name="Fedorova-Abrams N.D."/>
            <person name="Andrianopoulos A."/>
        </authorList>
    </citation>
    <scope>NUCLEOTIDE SEQUENCE [LARGE SCALE GENOMIC DNA]</scope>
    <source>
        <strain evidence="3">ATCC 18224 / CBS 334.59 / QM 7333</strain>
    </source>
</reference>
<accession>B6QCC6</accession>
<feature type="compositionally biased region" description="Basic and acidic residues" evidence="1">
    <location>
        <begin position="478"/>
        <end position="499"/>
    </location>
</feature>
<dbReference type="VEuPathDB" id="FungiDB:PMAA_076420"/>
<feature type="compositionally biased region" description="Basic and acidic residues" evidence="1">
    <location>
        <begin position="357"/>
        <end position="369"/>
    </location>
</feature>
<dbReference type="Pfam" id="PF09462">
    <property type="entry name" value="Mus7"/>
    <property type="match status" value="1"/>
</dbReference>
<evidence type="ECO:0000313" key="2">
    <source>
        <dbReference type="EMBL" id="EEA26581.1"/>
    </source>
</evidence>
<dbReference type="PANTHER" id="PTHR28122:SF1">
    <property type="entry name" value="E3 UBIQUITIN-PROTEIN LIGASE SUBSTRATE RECEPTOR MMS22"/>
    <property type="match status" value="1"/>
</dbReference>
<feature type="compositionally biased region" description="Basic and acidic residues" evidence="1">
    <location>
        <begin position="122"/>
        <end position="133"/>
    </location>
</feature>
<feature type="region of interest" description="Disordered" evidence="1">
    <location>
        <begin position="523"/>
        <end position="605"/>
    </location>
</feature>
<dbReference type="HOGENOM" id="CLU_000374_2_0_1"/>
<gene>
    <name evidence="2" type="ORF">PMAA_076420</name>
</gene>
<feature type="region of interest" description="Disordered" evidence="1">
    <location>
        <begin position="1"/>
        <end position="166"/>
    </location>
</feature>
<dbReference type="Proteomes" id="UP000001294">
    <property type="component" value="Unassembled WGS sequence"/>
</dbReference>
<feature type="compositionally biased region" description="Basic and acidic residues" evidence="1">
    <location>
        <begin position="743"/>
        <end position="752"/>
    </location>
</feature>
<feature type="compositionally biased region" description="Polar residues" evidence="1">
    <location>
        <begin position="916"/>
        <end position="934"/>
    </location>
</feature>
<feature type="compositionally biased region" description="Low complexity" evidence="1">
    <location>
        <begin position="832"/>
        <end position="842"/>
    </location>
</feature>
<feature type="compositionally biased region" description="Basic and acidic residues" evidence="1">
    <location>
        <begin position="523"/>
        <end position="540"/>
    </location>
</feature>
<feature type="region of interest" description="Disordered" evidence="1">
    <location>
        <begin position="193"/>
        <end position="239"/>
    </location>
</feature>
<feature type="compositionally biased region" description="Polar residues" evidence="1">
    <location>
        <begin position="959"/>
        <end position="975"/>
    </location>
</feature>
<feature type="compositionally biased region" description="Polar residues" evidence="1">
    <location>
        <begin position="659"/>
        <end position="670"/>
    </location>
</feature>
<feature type="region of interest" description="Disordered" evidence="1">
    <location>
        <begin position="909"/>
        <end position="975"/>
    </location>
</feature>
<feature type="compositionally biased region" description="Polar residues" evidence="1">
    <location>
        <begin position="560"/>
        <end position="573"/>
    </location>
</feature>
<dbReference type="GO" id="GO:0031297">
    <property type="term" value="P:replication fork processing"/>
    <property type="evidence" value="ECO:0007669"/>
    <property type="project" value="InterPro"/>
</dbReference>
<feature type="compositionally biased region" description="Basic and acidic residues" evidence="1">
    <location>
        <begin position="265"/>
        <end position="282"/>
    </location>
</feature>
<feature type="compositionally biased region" description="Polar residues" evidence="1">
    <location>
        <begin position="446"/>
        <end position="458"/>
    </location>
</feature>
<dbReference type="EMBL" id="DS995900">
    <property type="protein sequence ID" value="EEA26581.1"/>
    <property type="molecule type" value="Genomic_DNA"/>
</dbReference>
<protein>
    <recommendedName>
        <fullName evidence="4">Mus7/MMS22 family protein</fullName>
    </recommendedName>
</protein>
<feature type="region of interest" description="Disordered" evidence="1">
    <location>
        <begin position="308"/>
        <end position="499"/>
    </location>
</feature>
<feature type="compositionally biased region" description="Polar residues" evidence="1">
    <location>
        <begin position="210"/>
        <end position="220"/>
    </location>
</feature>
<dbReference type="GO" id="GO:0035361">
    <property type="term" value="C:Cul8-RING ubiquitin ligase complex"/>
    <property type="evidence" value="ECO:0007669"/>
    <property type="project" value="TreeGrafter"/>
</dbReference>
<name>B6QCC6_TALMQ</name>
<dbReference type="OrthoDB" id="2386201at2759"/>
<dbReference type="PANTHER" id="PTHR28122">
    <property type="entry name" value="E3 UBIQUITIN-PROTEIN LIGASE SUBSTRATE RECEPTOR MMS22"/>
    <property type="match status" value="1"/>
</dbReference>
<evidence type="ECO:0000256" key="1">
    <source>
        <dbReference type="SAM" id="MobiDB-lite"/>
    </source>
</evidence>
<feature type="region of interest" description="Disordered" evidence="1">
    <location>
        <begin position="634"/>
        <end position="752"/>
    </location>
</feature>
<feature type="compositionally biased region" description="Basic residues" evidence="1">
    <location>
        <begin position="643"/>
        <end position="658"/>
    </location>
</feature>
<feature type="compositionally biased region" description="Acidic residues" evidence="1">
    <location>
        <begin position="49"/>
        <end position="58"/>
    </location>
</feature>
<feature type="region of interest" description="Disordered" evidence="1">
    <location>
        <begin position="253"/>
        <end position="282"/>
    </location>
</feature>
<feature type="compositionally biased region" description="Polar residues" evidence="1">
    <location>
        <begin position="769"/>
        <end position="808"/>
    </location>
</feature>
<dbReference type="GO" id="GO:0005634">
    <property type="term" value="C:nucleus"/>
    <property type="evidence" value="ECO:0007669"/>
    <property type="project" value="InterPro"/>
</dbReference>
<dbReference type="STRING" id="441960.B6QCC6"/>